<feature type="region of interest" description="Disordered" evidence="1">
    <location>
        <begin position="231"/>
        <end position="250"/>
    </location>
</feature>
<feature type="transmembrane region" description="Helical" evidence="2">
    <location>
        <begin position="168"/>
        <end position="189"/>
    </location>
</feature>
<dbReference type="STRING" id="47839.BN973_04594"/>
<dbReference type="AlphaFoldDB" id="A0A024K2V0"/>
<evidence type="ECO:0008006" key="6">
    <source>
        <dbReference type="Google" id="ProtNLM"/>
    </source>
</evidence>
<gene>
    <name evidence="4" type="ORF">AWC29_26830</name>
    <name evidence="3" type="ORF">BN973_04594</name>
</gene>
<dbReference type="EMBL" id="LQPY01000037">
    <property type="protein sequence ID" value="ORW99970.1"/>
    <property type="molecule type" value="Genomic_DNA"/>
</dbReference>
<accession>A0A024K2V0</accession>
<evidence type="ECO:0000313" key="4">
    <source>
        <dbReference type="EMBL" id="ORW99970.1"/>
    </source>
</evidence>
<evidence type="ECO:0000313" key="3">
    <source>
        <dbReference type="EMBL" id="CDO90201.1"/>
    </source>
</evidence>
<protein>
    <recommendedName>
        <fullName evidence="6">Integral membrane protein</fullName>
    </recommendedName>
</protein>
<evidence type="ECO:0000256" key="1">
    <source>
        <dbReference type="SAM" id="MobiDB-lite"/>
    </source>
</evidence>
<feature type="transmembrane region" description="Helical" evidence="2">
    <location>
        <begin position="12"/>
        <end position="35"/>
    </location>
</feature>
<name>A0A024K2V0_9MYCO</name>
<reference evidence="4 5" key="3">
    <citation type="submission" date="2016-01" db="EMBL/GenBank/DDBJ databases">
        <title>The new phylogeny of the genus Mycobacterium.</title>
        <authorList>
            <person name="Tarcisio F."/>
            <person name="Conor M."/>
            <person name="Antonella G."/>
            <person name="Elisabetta G."/>
            <person name="Giulia F.S."/>
            <person name="Sara T."/>
            <person name="Anna F."/>
            <person name="Clotilde B."/>
            <person name="Roberto B."/>
            <person name="Veronica D.S."/>
            <person name="Fabio R."/>
            <person name="Monica P."/>
            <person name="Olivier J."/>
            <person name="Enrico T."/>
            <person name="Nicola S."/>
        </authorList>
    </citation>
    <scope>NUCLEOTIDE SEQUENCE [LARGE SCALE GENOMIC DNA]</scope>
    <source>
        <strain evidence="4 5">DSM 44626</strain>
    </source>
</reference>
<reference evidence="3" key="1">
    <citation type="journal article" date="2014" name="Genome Announc.">
        <title>Draft Genome Sequence of Mycobacterium triplex DSM 44626.</title>
        <authorList>
            <person name="Sassi M."/>
            <person name="Croce O."/>
            <person name="Robert C."/>
            <person name="Raoult D."/>
            <person name="Drancourt M."/>
        </authorList>
    </citation>
    <scope>NUCLEOTIDE SEQUENCE [LARGE SCALE GENOMIC DNA]</scope>
    <source>
        <strain evidence="3">DSM 44626</strain>
    </source>
</reference>
<keyword evidence="2" id="KW-0812">Transmembrane</keyword>
<evidence type="ECO:0000256" key="2">
    <source>
        <dbReference type="SAM" id="Phobius"/>
    </source>
</evidence>
<dbReference type="Proteomes" id="UP000028880">
    <property type="component" value="Unassembled WGS sequence"/>
</dbReference>
<feature type="transmembrane region" description="Helical" evidence="2">
    <location>
        <begin position="90"/>
        <end position="114"/>
    </location>
</feature>
<feature type="transmembrane region" description="Helical" evidence="2">
    <location>
        <begin position="201"/>
        <end position="221"/>
    </location>
</feature>
<feature type="transmembrane region" description="Helical" evidence="2">
    <location>
        <begin position="55"/>
        <end position="78"/>
    </location>
</feature>
<keyword evidence="2" id="KW-0472">Membrane</keyword>
<dbReference type="eggNOG" id="ENOG5032MDM">
    <property type="taxonomic scope" value="Bacteria"/>
</dbReference>
<feature type="transmembrane region" description="Helical" evidence="2">
    <location>
        <begin position="134"/>
        <end position="156"/>
    </location>
</feature>
<dbReference type="HOGENOM" id="CLU_081621_0_0_11"/>
<sequence length="250" mass="27596">MNAQMAFQRFCAFSGIICVLLFFGGFVAAGFIPPLSPGMSATQIAAHYQAHTSGIRLGAGLIFLSSMFYVWFTAVISGQMRRIPGVHPTVVNASLAAGAFAGVTFLVPALMFAVTAFRPDRSPDATLLLNDMSWILLVMPWTPFMPQYFSFAFAILSDPRPQPLFPRWLAYFNIWVELMFTPATVLPFFKSGPFAWNGLFVFWMPATVFTALFIVNTVWLIKAINSEERETQAGADAPGHESLTHETTST</sequence>
<dbReference type="Proteomes" id="UP000193710">
    <property type="component" value="Unassembled WGS sequence"/>
</dbReference>
<proteinExistence type="predicted"/>
<organism evidence="3">
    <name type="scientific">Mycobacterium triplex</name>
    <dbReference type="NCBI Taxonomy" id="47839"/>
    <lineage>
        <taxon>Bacteria</taxon>
        <taxon>Bacillati</taxon>
        <taxon>Actinomycetota</taxon>
        <taxon>Actinomycetes</taxon>
        <taxon>Mycobacteriales</taxon>
        <taxon>Mycobacteriaceae</taxon>
        <taxon>Mycobacterium</taxon>
        <taxon>Mycobacterium simiae complex</taxon>
    </lineage>
</organism>
<reference evidence="3" key="2">
    <citation type="submission" date="2014-04" db="EMBL/GenBank/DDBJ databases">
        <authorList>
            <person name="Urmite Genomes U."/>
        </authorList>
    </citation>
    <scope>NUCLEOTIDE SEQUENCE</scope>
    <source>
        <strain evidence="3">DSM 44626</strain>
    </source>
</reference>
<keyword evidence="2" id="KW-1133">Transmembrane helix</keyword>
<evidence type="ECO:0000313" key="5">
    <source>
        <dbReference type="Proteomes" id="UP000193710"/>
    </source>
</evidence>
<keyword evidence="5" id="KW-1185">Reference proteome</keyword>
<dbReference type="EMBL" id="HG964446">
    <property type="protein sequence ID" value="CDO90201.1"/>
    <property type="molecule type" value="Genomic_DNA"/>
</dbReference>